<dbReference type="PROSITE" id="PS00092">
    <property type="entry name" value="N6_MTASE"/>
    <property type="match status" value="1"/>
</dbReference>
<dbReference type="GO" id="GO:0031167">
    <property type="term" value="P:rRNA methylation"/>
    <property type="evidence" value="ECO:0007669"/>
    <property type="project" value="InterPro"/>
</dbReference>
<organism evidence="4 5">
    <name type="scientific">Saccharomonospora viridis (strain ATCC 15386 / DSM 43017 / JCM 3036 / CCUG 5913 / NBRC 12207 / NCIMB 9602 / P101)</name>
    <name type="common">Thermoactinomyces viridis</name>
    <dbReference type="NCBI Taxonomy" id="471857"/>
    <lineage>
        <taxon>Bacteria</taxon>
        <taxon>Bacillati</taxon>
        <taxon>Actinomycetota</taxon>
        <taxon>Actinomycetes</taxon>
        <taxon>Pseudonocardiales</taxon>
        <taxon>Pseudonocardiaceae</taxon>
        <taxon>Saccharomonospora</taxon>
    </lineage>
</organism>
<reference evidence="4 5" key="1">
    <citation type="journal article" date="2009" name="Stand. Genomic Sci.">
        <title>Complete genome sequence of Saccharomonospora viridis type strain (P101).</title>
        <authorList>
            <person name="Pati A."/>
            <person name="Sikorski J."/>
            <person name="Nolan M."/>
            <person name="Lapidus A."/>
            <person name="Copeland A."/>
            <person name="Glavina Del Rio T."/>
            <person name="Lucas S."/>
            <person name="Chen F."/>
            <person name="Tice H."/>
            <person name="Pitluck S."/>
            <person name="Cheng J.F."/>
            <person name="Chertkov O."/>
            <person name="Brettin T."/>
            <person name="Han C."/>
            <person name="Detter J.C."/>
            <person name="Kuske C."/>
            <person name="Bruce D."/>
            <person name="Goodwin L."/>
            <person name="Chain P."/>
            <person name="D'haeseleer P."/>
            <person name="Chen A."/>
            <person name="Palaniappan K."/>
            <person name="Ivanova N."/>
            <person name="Mavromatis K."/>
            <person name="Mikhailova N."/>
            <person name="Rohde M."/>
            <person name="Tindall B.J."/>
            <person name="Goker M."/>
            <person name="Bristow J."/>
            <person name="Eisen J.A."/>
            <person name="Markowitz V."/>
            <person name="Hugenholtz P."/>
            <person name="Kyrpides N.C."/>
            <person name="Klenk H.P."/>
        </authorList>
    </citation>
    <scope>NUCLEOTIDE SEQUENCE [LARGE SCALE GENOMIC DNA]</scope>
    <source>
        <strain evidence="5">ATCC 15386 / DSM 43017 / JCM 3036 / NBRC 12207 / P101</strain>
    </source>
</reference>
<evidence type="ECO:0000256" key="2">
    <source>
        <dbReference type="ARBA" id="ARBA00022679"/>
    </source>
</evidence>
<dbReference type="eggNOG" id="COG0742">
    <property type="taxonomic scope" value="Bacteria"/>
</dbReference>
<dbReference type="Pfam" id="PF03602">
    <property type="entry name" value="Cons_hypoth95"/>
    <property type="match status" value="1"/>
</dbReference>
<dbReference type="InterPro" id="IPR004398">
    <property type="entry name" value="RNA_MeTrfase_RsmD"/>
</dbReference>
<dbReference type="EMBL" id="CP001683">
    <property type="protein sequence ID" value="ACU96001.1"/>
    <property type="molecule type" value="Genomic_DNA"/>
</dbReference>
<dbReference type="HOGENOM" id="CLU_075826_1_0_11"/>
<evidence type="ECO:0000256" key="1">
    <source>
        <dbReference type="ARBA" id="ARBA00022603"/>
    </source>
</evidence>
<dbReference type="PANTHER" id="PTHR43542">
    <property type="entry name" value="METHYLTRANSFERASE"/>
    <property type="match status" value="1"/>
</dbReference>
<sequence length="189" mass="20319">MTRIVAGKAGGRKLRVPPRGTRPTTELVREALFSSLEAAGELDGVRVLDLYSGSGALGLEALSRGAREAMFVEADRTAVEVLRGNIARVGLGGVVRQGKVETVVAEPAPEPFELVLADPPYAVDAETLGVVLTRLVEGGWLAPDALVVVERRLQDGPPRWPDALRVLRTRRYGDNGLFRAEYPAEHSAD</sequence>
<dbReference type="KEGG" id="svi:Svir_09440"/>
<feature type="region of interest" description="Disordered" evidence="3">
    <location>
        <begin position="1"/>
        <end position="21"/>
    </location>
</feature>
<dbReference type="InterPro" id="IPR029063">
    <property type="entry name" value="SAM-dependent_MTases_sf"/>
</dbReference>
<keyword evidence="1 4" id="KW-0489">Methyltransferase</keyword>
<dbReference type="RefSeq" id="WP_012796430.1">
    <property type="nucleotide sequence ID" value="NC_013159.1"/>
</dbReference>
<name>C7MY53_SACVD</name>
<accession>C7MY53</accession>
<dbReference type="GO" id="GO:0003676">
    <property type="term" value="F:nucleic acid binding"/>
    <property type="evidence" value="ECO:0007669"/>
    <property type="project" value="InterPro"/>
</dbReference>
<dbReference type="STRING" id="471857.Svir_09440"/>
<evidence type="ECO:0000256" key="3">
    <source>
        <dbReference type="SAM" id="MobiDB-lite"/>
    </source>
</evidence>
<dbReference type="SUPFAM" id="SSF53335">
    <property type="entry name" value="S-adenosyl-L-methionine-dependent methyltransferases"/>
    <property type="match status" value="1"/>
</dbReference>
<dbReference type="CDD" id="cd02440">
    <property type="entry name" value="AdoMet_MTases"/>
    <property type="match status" value="1"/>
</dbReference>
<dbReference type="PANTHER" id="PTHR43542:SF1">
    <property type="entry name" value="METHYLTRANSFERASE"/>
    <property type="match status" value="1"/>
</dbReference>
<protein>
    <submittedName>
        <fullName evidence="4">Putative methyltransferase</fullName>
    </submittedName>
</protein>
<keyword evidence="5" id="KW-1185">Reference proteome</keyword>
<dbReference type="Gene3D" id="3.40.50.150">
    <property type="entry name" value="Vaccinia Virus protein VP39"/>
    <property type="match status" value="1"/>
</dbReference>
<dbReference type="InterPro" id="IPR002052">
    <property type="entry name" value="DNA_methylase_N6_adenine_CS"/>
</dbReference>
<dbReference type="NCBIfam" id="TIGR00095">
    <property type="entry name" value="16S rRNA (guanine(966)-N(2))-methyltransferase RsmD"/>
    <property type="match status" value="1"/>
</dbReference>
<dbReference type="PIRSF" id="PIRSF004553">
    <property type="entry name" value="CHP00095"/>
    <property type="match status" value="1"/>
</dbReference>
<evidence type="ECO:0000313" key="4">
    <source>
        <dbReference type="EMBL" id="ACU96001.1"/>
    </source>
</evidence>
<gene>
    <name evidence="4" type="ordered locus">Svir_09440</name>
</gene>
<dbReference type="Proteomes" id="UP000000841">
    <property type="component" value="Chromosome"/>
</dbReference>
<dbReference type="AlphaFoldDB" id="C7MY53"/>
<evidence type="ECO:0000313" key="5">
    <source>
        <dbReference type="Proteomes" id="UP000000841"/>
    </source>
</evidence>
<keyword evidence="2 4" id="KW-0808">Transferase</keyword>
<dbReference type="GO" id="GO:0008168">
    <property type="term" value="F:methyltransferase activity"/>
    <property type="evidence" value="ECO:0007669"/>
    <property type="project" value="UniProtKB-KW"/>
</dbReference>
<proteinExistence type="predicted"/>